<protein>
    <submittedName>
        <fullName evidence="2">DNA/RNA polymerases superfamily protein</fullName>
    </submittedName>
</protein>
<dbReference type="InterPro" id="IPR043502">
    <property type="entry name" value="DNA/RNA_pol_sf"/>
</dbReference>
<name>A0A5B6WU40_9ROSI</name>
<dbReference type="CDD" id="cd01647">
    <property type="entry name" value="RT_LTR"/>
    <property type="match status" value="1"/>
</dbReference>
<dbReference type="InterPro" id="IPR043128">
    <property type="entry name" value="Rev_trsase/Diguanyl_cyclase"/>
</dbReference>
<dbReference type="Pfam" id="PF00078">
    <property type="entry name" value="RVT_1"/>
    <property type="match status" value="1"/>
</dbReference>
<organism evidence="2 3">
    <name type="scientific">Gossypium australe</name>
    <dbReference type="NCBI Taxonomy" id="47621"/>
    <lineage>
        <taxon>Eukaryota</taxon>
        <taxon>Viridiplantae</taxon>
        <taxon>Streptophyta</taxon>
        <taxon>Embryophyta</taxon>
        <taxon>Tracheophyta</taxon>
        <taxon>Spermatophyta</taxon>
        <taxon>Magnoliopsida</taxon>
        <taxon>eudicotyledons</taxon>
        <taxon>Gunneridae</taxon>
        <taxon>Pentapetalae</taxon>
        <taxon>rosids</taxon>
        <taxon>malvids</taxon>
        <taxon>Malvales</taxon>
        <taxon>Malvaceae</taxon>
        <taxon>Malvoideae</taxon>
        <taxon>Gossypium</taxon>
    </lineage>
</organism>
<dbReference type="EMBL" id="SMMG02000002">
    <property type="protein sequence ID" value="KAA3484385.1"/>
    <property type="molecule type" value="Genomic_DNA"/>
</dbReference>
<dbReference type="Gene3D" id="2.40.70.10">
    <property type="entry name" value="Acid Proteases"/>
    <property type="match status" value="1"/>
</dbReference>
<keyword evidence="3" id="KW-1185">Reference proteome</keyword>
<proteinExistence type="predicted"/>
<reference evidence="3" key="1">
    <citation type="journal article" date="2019" name="Plant Biotechnol. J.">
        <title>Genome sequencing of the Australian wild diploid species Gossypium australe highlights disease resistance and delayed gland morphogenesis.</title>
        <authorList>
            <person name="Cai Y."/>
            <person name="Cai X."/>
            <person name="Wang Q."/>
            <person name="Wang P."/>
            <person name="Zhang Y."/>
            <person name="Cai C."/>
            <person name="Xu Y."/>
            <person name="Wang K."/>
            <person name="Zhou Z."/>
            <person name="Wang C."/>
            <person name="Geng S."/>
            <person name="Li B."/>
            <person name="Dong Q."/>
            <person name="Hou Y."/>
            <person name="Wang H."/>
            <person name="Ai P."/>
            <person name="Liu Z."/>
            <person name="Yi F."/>
            <person name="Sun M."/>
            <person name="An G."/>
            <person name="Cheng J."/>
            <person name="Zhang Y."/>
            <person name="Shi Q."/>
            <person name="Xie Y."/>
            <person name="Shi X."/>
            <person name="Chang Y."/>
            <person name="Huang F."/>
            <person name="Chen Y."/>
            <person name="Hong S."/>
            <person name="Mi L."/>
            <person name="Sun Q."/>
            <person name="Zhang L."/>
            <person name="Zhou B."/>
            <person name="Peng R."/>
            <person name="Zhang X."/>
            <person name="Liu F."/>
        </authorList>
    </citation>
    <scope>NUCLEOTIDE SEQUENCE [LARGE SCALE GENOMIC DNA]</scope>
    <source>
        <strain evidence="3">cv. PA1801</strain>
    </source>
</reference>
<dbReference type="SUPFAM" id="SSF56672">
    <property type="entry name" value="DNA/RNA polymerases"/>
    <property type="match status" value="1"/>
</dbReference>
<dbReference type="OrthoDB" id="661860at2759"/>
<dbReference type="Proteomes" id="UP000325315">
    <property type="component" value="Unassembled WGS sequence"/>
</dbReference>
<dbReference type="InterPro" id="IPR021109">
    <property type="entry name" value="Peptidase_aspartic_dom_sf"/>
</dbReference>
<evidence type="ECO:0000259" key="1">
    <source>
        <dbReference type="Pfam" id="PF00078"/>
    </source>
</evidence>
<dbReference type="InterPro" id="IPR000477">
    <property type="entry name" value="RT_dom"/>
</dbReference>
<comment type="caution">
    <text evidence="2">The sequence shown here is derived from an EMBL/GenBank/DDBJ whole genome shotgun (WGS) entry which is preliminary data.</text>
</comment>
<dbReference type="PANTHER" id="PTHR15503:SF45">
    <property type="entry name" value="RNA-DIRECTED DNA POLYMERASE HOMOLOG"/>
    <property type="match status" value="1"/>
</dbReference>
<dbReference type="Gene3D" id="3.30.70.270">
    <property type="match status" value="1"/>
</dbReference>
<sequence length="230" mass="26141">MVKCCCFSANLMLLPFDEFDMILEMDWLTQYDAVVNCKHKYIVLKCEKNELLPVESDKLDGLPNGYDAYLAYVLDTKVSESKIQSVPVVCEFLDGFLEALPGLPPDREVSRSGNDTNFYSTLQNGSYKIERAESTITGVDSQSFSPWGAPILFVKKKDGSLRLCIDYRQLNKVTIKNKYHLPHIDGLFDQLKCATIFSNTDLRSGYYQLRLKESDVSKIAFRSGMDTMSF</sequence>
<feature type="domain" description="Reverse transcriptase" evidence="1">
    <location>
        <begin position="154"/>
        <end position="222"/>
    </location>
</feature>
<gene>
    <name evidence="2" type="ORF">EPI10_006470</name>
</gene>
<evidence type="ECO:0000313" key="3">
    <source>
        <dbReference type="Proteomes" id="UP000325315"/>
    </source>
</evidence>
<dbReference type="Gene3D" id="3.10.10.10">
    <property type="entry name" value="HIV Type 1 Reverse Transcriptase, subunit A, domain 1"/>
    <property type="match status" value="1"/>
</dbReference>
<dbReference type="InterPro" id="IPR032567">
    <property type="entry name" value="RTL1-rel"/>
</dbReference>
<dbReference type="AlphaFoldDB" id="A0A5B6WU40"/>
<evidence type="ECO:0000313" key="2">
    <source>
        <dbReference type="EMBL" id="KAA3484385.1"/>
    </source>
</evidence>
<dbReference type="Pfam" id="PF08284">
    <property type="entry name" value="RVP_2"/>
    <property type="match status" value="1"/>
</dbReference>
<accession>A0A5B6WU40</accession>
<dbReference type="PANTHER" id="PTHR15503">
    <property type="entry name" value="LDOC1 RELATED"/>
    <property type="match status" value="1"/>
</dbReference>